<comment type="caution">
    <text evidence="2">The sequence shown here is derived from an EMBL/GenBank/DDBJ whole genome shotgun (WGS) entry which is preliminary data.</text>
</comment>
<feature type="transmembrane region" description="Helical" evidence="1">
    <location>
        <begin position="13"/>
        <end position="41"/>
    </location>
</feature>
<sequence length="55" mass="5989">MPASMEALFSSEVAVFTVCGLTVLFVLVFLALVVLASFGVIDGKFLLELIRAFRH</sequence>
<evidence type="ECO:0000313" key="2">
    <source>
        <dbReference type="EMBL" id="RHF50884.1"/>
    </source>
</evidence>
<accession>A0A414NUN7</accession>
<protein>
    <submittedName>
        <fullName evidence="2">Transporter</fullName>
    </submittedName>
</protein>
<dbReference type="AlphaFoldDB" id="A0A414NUN7"/>
<keyword evidence="1" id="KW-0812">Transmembrane</keyword>
<name>A0A414NUN7_9FIRM</name>
<gene>
    <name evidence="2" type="ORF">DW674_09615</name>
</gene>
<keyword evidence="1" id="KW-1133">Transmembrane helix</keyword>
<keyword evidence="1" id="KW-0472">Membrane</keyword>
<dbReference type="EMBL" id="QRHE01000010">
    <property type="protein sequence ID" value="RHF50884.1"/>
    <property type="molecule type" value="Genomic_DNA"/>
</dbReference>
<reference evidence="2 3" key="1">
    <citation type="submission" date="2018-08" db="EMBL/GenBank/DDBJ databases">
        <title>A genome reference for cultivated species of the human gut microbiota.</title>
        <authorList>
            <person name="Zou Y."/>
            <person name="Xue W."/>
            <person name="Luo G."/>
        </authorList>
    </citation>
    <scope>NUCLEOTIDE SEQUENCE [LARGE SCALE GENOMIC DNA]</scope>
    <source>
        <strain evidence="2 3">AM25-21AC</strain>
    </source>
</reference>
<evidence type="ECO:0000256" key="1">
    <source>
        <dbReference type="SAM" id="Phobius"/>
    </source>
</evidence>
<organism evidence="2 3">
    <name type="scientific">Mitsuokella multacida</name>
    <dbReference type="NCBI Taxonomy" id="52226"/>
    <lineage>
        <taxon>Bacteria</taxon>
        <taxon>Bacillati</taxon>
        <taxon>Bacillota</taxon>
        <taxon>Negativicutes</taxon>
        <taxon>Selenomonadales</taxon>
        <taxon>Selenomonadaceae</taxon>
        <taxon>Mitsuokella</taxon>
    </lineage>
</organism>
<proteinExistence type="predicted"/>
<evidence type="ECO:0000313" key="3">
    <source>
        <dbReference type="Proteomes" id="UP000283442"/>
    </source>
</evidence>
<dbReference type="Proteomes" id="UP000283442">
    <property type="component" value="Unassembled WGS sequence"/>
</dbReference>